<dbReference type="Proteomes" id="UP000092177">
    <property type="component" value="Chromosome 2"/>
</dbReference>
<sequence length="238" mass="26380">MSSLTNRPPMLHFKVSEAQNTLGYLLHEGISMATVSVPLLGRDCARQEEVRTAFQQWGKRSRRRAPAAHPPFLRLLLIFSTHPPFNFPWRNASTTLGRLSPTGDHLTPRLYTTTLFIRTESAVSQGPGKLGCEEERLTHASSAGLPNADVPVERLSRSQTQSSLAHSIVCHQSTGQANDKRACASNFKTSNFGTSSFLDVEVRDDALACGVRLQYGPYRRGICASRSHMISHQAKEHR</sequence>
<accession>A0A1B7YMF7</accession>
<proteinExistence type="predicted"/>
<comment type="caution">
    <text evidence="1">The sequence shown here is derived from an EMBL/GenBank/DDBJ whole genome shotgun (WGS) entry which is preliminary data.</text>
</comment>
<protein>
    <submittedName>
        <fullName evidence="1">Uncharacterized protein</fullName>
    </submittedName>
</protein>
<gene>
    <name evidence="1" type="ORF">CH63R_01961</name>
</gene>
<evidence type="ECO:0000313" key="1">
    <source>
        <dbReference type="EMBL" id="OBR13235.1"/>
    </source>
</evidence>
<reference evidence="2" key="1">
    <citation type="journal article" date="2017" name="BMC Genomics">
        <title>Gapless genome assembly of Colletotrichum higginsianum reveals chromosome structure and association of transposable elements with secondary metabolite gene clusters.</title>
        <authorList>
            <person name="Dallery J.-F."/>
            <person name="Lapalu N."/>
            <person name="Zampounis A."/>
            <person name="Pigne S."/>
            <person name="Luyten I."/>
            <person name="Amselem J."/>
            <person name="Wittenberg A.H.J."/>
            <person name="Zhou S."/>
            <person name="de Queiroz M.V."/>
            <person name="Robin G.P."/>
            <person name="Auger A."/>
            <person name="Hainaut M."/>
            <person name="Henrissat B."/>
            <person name="Kim K.-T."/>
            <person name="Lee Y.-H."/>
            <person name="Lespinet O."/>
            <person name="Schwartz D.C."/>
            <person name="Thon M.R."/>
            <person name="O'Connell R.J."/>
        </authorList>
    </citation>
    <scope>NUCLEOTIDE SEQUENCE [LARGE SCALE GENOMIC DNA]</scope>
    <source>
        <strain evidence="2">IMI 349063</strain>
    </source>
</reference>
<dbReference type="GeneID" id="28861043"/>
<dbReference type="RefSeq" id="XP_018161752.1">
    <property type="nucleotide sequence ID" value="XM_018296936.1"/>
</dbReference>
<keyword evidence="2" id="KW-1185">Reference proteome</keyword>
<dbReference type="KEGG" id="chig:CH63R_01961"/>
<dbReference type="AlphaFoldDB" id="A0A1B7YMF7"/>
<name>A0A1B7YMF7_COLHI</name>
<evidence type="ECO:0000313" key="2">
    <source>
        <dbReference type="Proteomes" id="UP000092177"/>
    </source>
</evidence>
<organism evidence="1 2">
    <name type="scientific">Colletotrichum higginsianum (strain IMI 349063)</name>
    <name type="common">Crucifer anthracnose fungus</name>
    <dbReference type="NCBI Taxonomy" id="759273"/>
    <lineage>
        <taxon>Eukaryota</taxon>
        <taxon>Fungi</taxon>
        <taxon>Dikarya</taxon>
        <taxon>Ascomycota</taxon>
        <taxon>Pezizomycotina</taxon>
        <taxon>Sordariomycetes</taxon>
        <taxon>Hypocreomycetidae</taxon>
        <taxon>Glomerellales</taxon>
        <taxon>Glomerellaceae</taxon>
        <taxon>Colletotrichum</taxon>
        <taxon>Colletotrichum destructivum species complex</taxon>
    </lineage>
</organism>
<dbReference type="VEuPathDB" id="FungiDB:CH63R_01961"/>
<dbReference type="EMBL" id="LTAN01000002">
    <property type="protein sequence ID" value="OBR13235.1"/>
    <property type="molecule type" value="Genomic_DNA"/>
</dbReference>